<proteinExistence type="predicted"/>
<dbReference type="InParanoid" id="U9W309"/>
<accession>U9W309</accession>
<dbReference type="GeneID" id="23569571"/>
<dbReference type="VEuPathDB" id="FungiDB:NCU16643"/>
<protein>
    <submittedName>
        <fullName evidence="1">Uncharacterized protein</fullName>
    </submittedName>
</protein>
<dbReference type="EMBL" id="CM002238">
    <property type="protein sequence ID" value="ESA43192.1"/>
    <property type="molecule type" value="Genomic_DNA"/>
</dbReference>
<dbReference type="AlphaFoldDB" id="U9W309"/>
<sequence>MVTPGPESGDAGRLREMFRVGVVGQKTLVFEGIIPLALPSGDPRVSNFIGETTRLQQAEASQSLALPVYWYNKMVVRGGTYVLLVLSVAQCPMLWNRSRKMQVEDLDLQSCRPAGDEMLFRYPKIETDESTGMRFEQDAEMGRSWKCKSRWKESTNEVTIRELVVP</sequence>
<dbReference type="Proteomes" id="UP000001805">
    <property type="component" value="Chromosome 3, Linkage Group III"/>
</dbReference>
<dbReference type="RefSeq" id="XP_011394032.1">
    <property type="nucleotide sequence ID" value="XM_011395730.1"/>
</dbReference>
<dbReference type="KEGG" id="ncr:NCU16643"/>
<evidence type="ECO:0000313" key="2">
    <source>
        <dbReference type="Proteomes" id="UP000001805"/>
    </source>
</evidence>
<name>U9W309_NEUCR</name>
<gene>
    <name evidence="1" type="ORF">NCU16643</name>
</gene>
<evidence type="ECO:0000313" key="1">
    <source>
        <dbReference type="EMBL" id="ESA43192.1"/>
    </source>
</evidence>
<reference evidence="1 2" key="1">
    <citation type="journal article" date="2003" name="Nature">
        <title>The genome sequence of the filamentous fungus Neurospora crassa.</title>
        <authorList>
            <person name="Galagan J.E."/>
            <person name="Calvo S.E."/>
            <person name="Borkovich K.A."/>
            <person name="Selker E.U."/>
            <person name="Read N.D."/>
            <person name="Jaffe D."/>
            <person name="FitzHugh W."/>
            <person name="Ma L.J."/>
            <person name="Smirnov S."/>
            <person name="Purcell S."/>
            <person name="Rehman B."/>
            <person name="Elkins T."/>
            <person name="Engels R."/>
            <person name="Wang S."/>
            <person name="Nielsen C.B."/>
            <person name="Butler J."/>
            <person name="Endrizzi M."/>
            <person name="Qui D."/>
            <person name="Ianakiev P."/>
            <person name="Bell-Pedersen D."/>
            <person name="Nelson M.A."/>
            <person name="Werner-Washburne M."/>
            <person name="Selitrennikoff C.P."/>
            <person name="Kinsey J.A."/>
            <person name="Braun E.L."/>
            <person name="Zelter A."/>
            <person name="Schulte U."/>
            <person name="Kothe G.O."/>
            <person name="Jedd G."/>
            <person name="Mewes W."/>
            <person name="Staben C."/>
            <person name="Marcotte E."/>
            <person name="Greenberg D."/>
            <person name="Roy A."/>
            <person name="Foley K."/>
            <person name="Naylor J."/>
            <person name="Stange-Thomann N."/>
            <person name="Barrett R."/>
            <person name="Gnerre S."/>
            <person name="Kamal M."/>
            <person name="Kamvysselis M."/>
            <person name="Mauceli E."/>
            <person name="Bielke C."/>
            <person name="Rudd S."/>
            <person name="Frishman D."/>
            <person name="Krystofova S."/>
            <person name="Rasmussen C."/>
            <person name="Metzenberg R.L."/>
            <person name="Perkins D.D."/>
            <person name="Kroken S."/>
            <person name="Cogoni C."/>
            <person name="Macino G."/>
            <person name="Catcheside D."/>
            <person name="Li W."/>
            <person name="Pratt R.J."/>
            <person name="Osmani S.A."/>
            <person name="DeSouza C.P."/>
            <person name="Glass L."/>
            <person name="Orbach M.J."/>
            <person name="Berglund J.A."/>
            <person name="Voelker R."/>
            <person name="Yarden O."/>
            <person name="Plamann M."/>
            <person name="Seiler S."/>
            <person name="Dunlap J."/>
            <person name="Radford A."/>
            <person name="Aramayo R."/>
            <person name="Natvig D.O."/>
            <person name="Alex L.A."/>
            <person name="Mannhaupt G."/>
            <person name="Ebbole D.J."/>
            <person name="Freitag M."/>
            <person name="Paulsen I."/>
            <person name="Sachs M.S."/>
            <person name="Lander E.S."/>
            <person name="Nusbaum C."/>
            <person name="Birren B."/>
        </authorList>
    </citation>
    <scope>NUCLEOTIDE SEQUENCE [LARGE SCALE GENOMIC DNA]</scope>
    <source>
        <strain evidence="2">ATCC 24698 / 74-OR23-1A / CBS 708.71 / DSM 1257 / FGSC 987</strain>
    </source>
</reference>
<organism evidence="1 2">
    <name type="scientific">Neurospora crassa (strain ATCC 24698 / 74-OR23-1A / CBS 708.71 / DSM 1257 / FGSC 987)</name>
    <dbReference type="NCBI Taxonomy" id="367110"/>
    <lineage>
        <taxon>Eukaryota</taxon>
        <taxon>Fungi</taxon>
        <taxon>Dikarya</taxon>
        <taxon>Ascomycota</taxon>
        <taxon>Pezizomycotina</taxon>
        <taxon>Sordariomycetes</taxon>
        <taxon>Sordariomycetidae</taxon>
        <taxon>Sordariales</taxon>
        <taxon>Sordariaceae</taxon>
        <taxon>Neurospora</taxon>
    </lineage>
</organism>
<keyword evidence="2" id="KW-1185">Reference proteome</keyword>